<reference evidence="2 3" key="1">
    <citation type="submission" date="2020-07" db="EMBL/GenBank/DDBJ databases">
        <title>Pseudogemmobacter sp. nov., isolated from poultry manure in Taiwan.</title>
        <authorList>
            <person name="Lin S.-Y."/>
            <person name="Tang Y.-S."/>
            <person name="Young C.-C."/>
        </authorList>
    </citation>
    <scope>NUCLEOTIDE SEQUENCE [LARGE SCALE GENOMIC DNA]</scope>
    <source>
        <strain evidence="2 3">CC-YST710</strain>
    </source>
</reference>
<comment type="caution">
    <text evidence="2">The sequence shown here is derived from an EMBL/GenBank/DDBJ whole genome shotgun (WGS) entry which is preliminary data.</text>
</comment>
<keyword evidence="3" id="KW-1185">Reference proteome</keyword>
<dbReference type="RefSeq" id="WP_226935447.1">
    <property type="nucleotide sequence ID" value="NZ_JACDXX010000009.1"/>
</dbReference>
<dbReference type="Proteomes" id="UP001198571">
    <property type="component" value="Unassembled WGS sequence"/>
</dbReference>
<dbReference type="EMBL" id="JACDXX010000009">
    <property type="protein sequence ID" value="MCB5410485.1"/>
    <property type="molecule type" value="Genomic_DNA"/>
</dbReference>
<gene>
    <name evidence="2" type="ORF">H0485_10790</name>
</gene>
<organism evidence="2 3">
    <name type="scientific">Pseudogemmobacter faecipullorum</name>
    <dbReference type="NCBI Taxonomy" id="2755041"/>
    <lineage>
        <taxon>Bacteria</taxon>
        <taxon>Pseudomonadati</taxon>
        <taxon>Pseudomonadota</taxon>
        <taxon>Alphaproteobacteria</taxon>
        <taxon>Rhodobacterales</taxon>
        <taxon>Paracoccaceae</taxon>
        <taxon>Pseudogemmobacter</taxon>
    </lineage>
</organism>
<feature type="transmembrane region" description="Helical" evidence="1">
    <location>
        <begin position="83"/>
        <end position="103"/>
    </location>
</feature>
<protein>
    <submittedName>
        <fullName evidence="2">Uncharacterized protein</fullName>
    </submittedName>
</protein>
<accession>A0ABS8CM71</accession>
<sequence length="156" mass="16597">MRATAILAALAMLTSLFLTWFTPGTPGLSFAPRELISAVQPDLTGVTNFISQSPPEVTLFLASFVLATLFLVLMLFDLPSRLLALAAGGLGLGLMLWSGFRIWRGGLKNPLPPELGLNDGGEIVKFAADVMGYGAWAWSLGALLLFIAGLTGFARR</sequence>
<evidence type="ECO:0000256" key="1">
    <source>
        <dbReference type="SAM" id="Phobius"/>
    </source>
</evidence>
<name>A0ABS8CM71_9RHOB</name>
<keyword evidence="1" id="KW-1133">Transmembrane helix</keyword>
<keyword evidence="1" id="KW-0472">Membrane</keyword>
<feature type="transmembrane region" description="Helical" evidence="1">
    <location>
        <begin position="135"/>
        <end position="154"/>
    </location>
</feature>
<evidence type="ECO:0000313" key="2">
    <source>
        <dbReference type="EMBL" id="MCB5410485.1"/>
    </source>
</evidence>
<evidence type="ECO:0000313" key="3">
    <source>
        <dbReference type="Proteomes" id="UP001198571"/>
    </source>
</evidence>
<keyword evidence="1" id="KW-0812">Transmembrane</keyword>
<proteinExistence type="predicted"/>
<feature type="transmembrane region" description="Helical" evidence="1">
    <location>
        <begin position="57"/>
        <end position="76"/>
    </location>
</feature>